<sequence length="666" mass="75321">MKHQLEDAKPSPTGGKRARTKHSCDQCRTKKAKCDGNDPCQACITNKAQCTYTELKKRGLQPGYIQKLQKTTDNVLSLLGLLASTTDNGEDLIKQLVQRVSTESDYRRTQLANSITPYLSDIIGDVPRQNGKSQKRKGSNFPPEDKNEASPDMEPRFFGFSSGFDRPTDLRGRHMDHKISDFDDCRKFIEPLSAMDLLDVYFAYGHPLFPMVSKSRVVQSAMSEEDYGNSGRRCLLWTILIYALNHTELGKQYRDTDTVQMMLRLTVCCFKSRHSAETVQALLLQALFLWGKGFWSNSWLIVGDAVRMAIDIGLHIYSPESPAMTRRTWKCCCMIDTLISGRLGRNPLVTSDDYFDDPEPIDGEEWDIWKPSVDPSELVSSPYANQSPVGNNSPQIAWVSEPGRTLSIFNQFHDINRIANRFLAWANRSSKMEEAEMVQRLRITAQELKAWRDNLPPHCDLESIMNADVKSNVQMLPHLVSLYFGYVSICHLIHIMDTGFNAVDLVPSYGEVLALTRKLMQSYFSRETTRKALPTFEYFLCLSITVNIKMFVEMQSHTQSLADSELFNQFLKYLEYCSDVWGGAKVSHDYFANVKSSEMAMTIAPEPNVGMTKSKNYIPYLVSSLQEFTGFPNLDSIQPAILGNGRSCIGAMIESLERGDVPAPPF</sequence>
<organism evidence="10">
    <name type="scientific">Blastobotrys adeninivorans</name>
    <name type="common">Yeast</name>
    <name type="synonym">Arxula adeninivorans</name>
    <dbReference type="NCBI Taxonomy" id="409370"/>
    <lineage>
        <taxon>Eukaryota</taxon>
        <taxon>Fungi</taxon>
        <taxon>Dikarya</taxon>
        <taxon>Ascomycota</taxon>
        <taxon>Saccharomycotina</taxon>
        <taxon>Dipodascomycetes</taxon>
        <taxon>Dipodascales</taxon>
        <taxon>Trichomonascaceae</taxon>
        <taxon>Blastobotrys</taxon>
    </lineage>
</organism>
<feature type="compositionally biased region" description="Basic and acidic residues" evidence="8">
    <location>
        <begin position="143"/>
        <end position="153"/>
    </location>
</feature>
<dbReference type="InterPro" id="IPR051615">
    <property type="entry name" value="Transcr_Regulatory_Elem"/>
</dbReference>
<proteinExistence type="predicted"/>
<gene>
    <name evidence="10" type="ORF">GNLVRS02_ARAD1D18414g</name>
</gene>
<dbReference type="PROSITE" id="PS00463">
    <property type="entry name" value="ZN2_CY6_FUNGAL_1"/>
    <property type="match status" value="1"/>
</dbReference>
<dbReference type="Pfam" id="PF00172">
    <property type="entry name" value="Zn_clus"/>
    <property type="match status" value="1"/>
</dbReference>
<dbReference type="SMART" id="SM00066">
    <property type="entry name" value="GAL4"/>
    <property type="match status" value="1"/>
</dbReference>
<reference evidence="10" key="2">
    <citation type="submission" date="2014-06" db="EMBL/GenBank/DDBJ databases">
        <title>The complete genome of Blastobotrys (Arxula) adeninivorans LS3 - a yeast of biotechnological interest.</title>
        <authorList>
            <person name="Kunze G."/>
            <person name="Gaillardin C."/>
            <person name="Czernicka M."/>
            <person name="Durrens P."/>
            <person name="Martin T."/>
            <person name="Boer E."/>
            <person name="Gabaldon T."/>
            <person name="Cruz J."/>
            <person name="Talla E."/>
            <person name="Marck C."/>
            <person name="Goffeau A."/>
            <person name="Barbe V."/>
            <person name="Baret P."/>
            <person name="Baronian K."/>
            <person name="Beier S."/>
            <person name="Bleykasten C."/>
            <person name="Bode R."/>
            <person name="Casaregola S."/>
            <person name="Despons L."/>
            <person name="Fairhead C."/>
            <person name="Giersberg M."/>
            <person name="Gierski P."/>
            <person name="Hahnel U."/>
            <person name="Hartmann A."/>
            <person name="Jankowska D."/>
            <person name="Jubin C."/>
            <person name="Jung P."/>
            <person name="Lafontaine I."/>
            <person name="Leh-Louis V."/>
            <person name="Lemaire M."/>
            <person name="Marcet-Houben M."/>
            <person name="Mascher M."/>
            <person name="Morel G."/>
            <person name="Richard G.-F."/>
            <person name="Riechen J."/>
            <person name="Sacerdot C."/>
            <person name="Sarkar A."/>
            <person name="Savel G."/>
            <person name="Schacherer J."/>
            <person name="Sherman D."/>
            <person name="Straub M.-L."/>
            <person name="Stein N."/>
            <person name="Thierry A."/>
            <person name="Trautwein-Schult A."/>
            <person name="Westhof E."/>
            <person name="Worch S."/>
            <person name="Dujon B."/>
            <person name="Souciet J.-L."/>
            <person name="Wincker P."/>
            <person name="Scholz U."/>
            <person name="Neuveglise N."/>
        </authorList>
    </citation>
    <scope>NUCLEOTIDE SEQUENCE</scope>
    <source>
        <strain evidence="10">LS3</strain>
    </source>
</reference>
<dbReference type="AlphaFoldDB" id="A0A060T9X9"/>
<keyword evidence="7" id="KW-0539">Nucleus</keyword>
<dbReference type="GO" id="GO:0000981">
    <property type="term" value="F:DNA-binding transcription factor activity, RNA polymerase II-specific"/>
    <property type="evidence" value="ECO:0007669"/>
    <property type="project" value="InterPro"/>
</dbReference>
<keyword evidence="2" id="KW-0479">Metal-binding</keyword>
<evidence type="ECO:0000256" key="4">
    <source>
        <dbReference type="ARBA" id="ARBA00023015"/>
    </source>
</evidence>
<dbReference type="SMART" id="SM00906">
    <property type="entry name" value="Fungal_trans"/>
    <property type="match status" value="1"/>
</dbReference>
<dbReference type="CDD" id="cd00067">
    <property type="entry name" value="GAL4"/>
    <property type="match status" value="1"/>
</dbReference>
<dbReference type="GO" id="GO:0008270">
    <property type="term" value="F:zinc ion binding"/>
    <property type="evidence" value="ECO:0007669"/>
    <property type="project" value="InterPro"/>
</dbReference>
<evidence type="ECO:0000256" key="2">
    <source>
        <dbReference type="ARBA" id="ARBA00022723"/>
    </source>
</evidence>
<evidence type="ECO:0000256" key="5">
    <source>
        <dbReference type="ARBA" id="ARBA00023125"/>
    </source>
</evidence>
<evidence type="ECO:0000256" key="6">
    <source>
        <dbReference type="ARBA" id="ARBA00023163"/>
    </source>
</evidence>
<evidence type="ECO:0000256" key="7">
    <source>
        <dbReference type="ARBA" id="ARBA00023242"/>
    </source>
</evidence>
<dbReference type="InterPro" id="IPR036864">
    <property type="entry name" value="Zn2-C6_fun-type_DNA-bd_sf"/>
</dbReference>
<name>A0A060T9X9_BLAAD</name>
<comment type="subcellular location">
    <subcellularLocation>
        <location evidence="1">Nucleus</location>
    </subcellularLocation>
</comment>
<keyword evidence="3" id="KW-0862">Zinc</keyword>
<reference evidence="10" key="1">
    <citation type="submission" date="2014-02" db="EMBL/GenBank/DDBJ databases">
        <authorList>
            <person name="Genoscope - CEA"/>
        </authorList>
    </citation>
    <scope>NUCLEOTIDE SEQUENCE</scope>
    <source>
        <strain evidence="10">LS3</strain>
    </source>
</reference>
<dbReference type="PROSITE" id="PS50048">
    <property type="entry name" value="ZN2_CY6_FUNGAL_2"/>
    <property type="match status" value="1"/>
</dbReference>
<feature type="region of interest" description="Disordered" evidence="8">
    <location>
        <begin position="1"/>
        <end position="22"/>
    </location>
</feature>
<dbReference type="PANTHER" id="PTHR31313">
    <property type="entry name" value="TY1 ENHANCER ACTIVATOR"/>
    <property type="match status" value="1"/>
</dbReference>
<dbReference type="PhylomeDB" id="A0A060T9X9"/>
<keyword evidence="6" id="KW-0804">Transcription</keyword>
<accession>A0A060T9X9</accession>
<feature type="domain" description="Zn(2)-C6 fungal-type" evidence="9">
    <location>
        <begin position="23"/>
        <end position="52"/>
    </location>
</feature>
<dbReference type="PANTHER" id="PTHR31313:SF81">
    <property type="entry name" value="TY1 ENHANCER ACTIVATOR"/>
    <property type="match status" value="1"/>
</dbReference>
<protein>
    <submittedName>
        <fullName evidence="10">ARAD1D18414p</fullName>
    </submittedName>
</protein>
<dbReference type="Gene3D" id="4.10.240.10">
    <property type="entry name" value="Zn(2)-C6 fungal-type DNA-binding domain"/>
    <property type="match status" value="1"/>
</dbReference>
<dbReference type="InterPro" id="IPR001138">
    <property type="entry name" value="Zn2Cys6_DnaBD"/>
</dbReference>
<feature type="region of interest" description="Disordered" evidence="8">
    <location>
        <begin position="122"/>
        <end position="153"/>
    </location>
</feature>
<dbReference type="Pfam" id="PF04082">
    <property type="entry name" value="Fungal_trans"/>
    <property type="match status" value="1"/>
</dbReference>
<evidence type="ECO:0000256" key="3">
    <source>
        <dbReference type="ARBA" id="ARBA00022833"/>
    </source>
</evidence>
<evidence type="ECO:0000313" key="10">
    <source>
        <dbReference type="EMBL" id="CDP37743.1"/>
    </source>
</evidence>
<dbReference type="CDD" id="cd12148">
    <property type="entry name" value="fungal_TF_MHR"/>
    <property type="match status" value="1"/>
</dbReference>
<dbReference type="SUPFAM" id="SSF57701">
    <property type="entry name" value="Zn2/Cys6 DNA-binding domain"/>
    <property type="match status" value="1"/>
</dbReference>
<keyword evidence="4" id="KW-0805">Transcription regulation</keyword>
<evidence type="ECO:0000256" key="1">
    <source>
        <dbReference type="ARBA" id="ARBA00004123"/>
    </source>
</evidence>
<evidence type="ECO:0000259" key="9">
    <source>
        <dbReference type="PROSITE" id="PS50048"/>
    </source>
</evidence>
<dbReference type="EMBL" id="HG937694">
    <property type="protein sequence ID" value="CDP37743.1"/>
    <property type="molecule type" value="Genomic_DNA"/>
</dbReference>
<dbReference type="InterPro" id="IPR007219">
    <property type="entry name" value="XnlR_reg_dom"/>
</dbReference>
<dbReference type="GO" id="GO:0003677">
    <property type="term" value="F:DNA binding"/>
    <property type="evidence" value="ECO:0007669"/>
    <property type="project" value="UniProtKB-KW"/>
</dbReference>
<evidence type="ECO:0000256" key="8">
    <source>
        <dbReference type="SAM" id="MobiDB-lite"/>
    </source>
</evidence>
<keyword evidence="5" id="KW-0238">DNA-binding</keyword>
<dbReference type="GO" id="GO:0006351">
    <property type="term" value="P:DNA-templated transcription"/>
    <property type="evidence" value="ECO:0007669"/>
    <property type="project" value="InterPro"/>
</dbReference>
<dbReference type="GO" id="GO:0005634">
    <property type="term" value="C:nucleus"/>
    <property type="evidence" value="ECO:0007669"/>
    <property type="project" value="UniProtKB-SubCell"/>
</dbReference>